<proteinExistence type="predicted"/>
<protein>
    <submittedName>
        <fullName evidence="1">Dehydrogenase</fullName>
    </submittedName>
</protein>
<reference evidence="1" key="2">
    <citation type="journal article" date="2022" name="New Phytol.">
        <title>Evolutionary transition to the ectomycorrhizal habit in the genomes of a hyperdiverse lineage of mushroom-forming fungi.</title>
        <authorList>
            <person name="Looney B."/>
            <person name="Miyauchi S."/>
            <person name="Morin E."/>
            <person name="Drula E."/>
            <person name="Courty P.E."/>
            <person name="Kohler A."/>
            <person name="Kuo A."/>
            <person name="LaButti K."/>
            <person name="Pangilinan J."/>
            <person name="Lipzen A."/>
            <person name="Riley R."/>
            <person name="Andreopoulos W."/>
            <person name="He G."/>
            <person name="Johnson J."/>
            <person name="Nolan M."/>
            <person name="Tritt A."/>
            <person name="Barry K.W."/>
            <person name="Grigoriev I.V."/>
            <person name="Nagy L.G."/>
            <person name="Hibbett D."/>
            <person name="Henrissat B."/>
            <person name="Matheny P.B."/>
            <person name="Labbe J."/>
            <person name="Martin F.M."/>
        </authorList>
    </citation>
    <scope>NUCLEOTIDE SEQUENCE</scope>
    <source>
        <strain evidence="1">HHB10654</strain>
    </source>
</reference>
<organism evidence="1 2">
    <name type="scientific">Artomyces pyxidatus</name>
    <dbReference type="NCBI Taxonomy" id="48021"/>
    <lineage>
        <taxon>Eukaryota</taxon>
        <taxon>Fungi</taxon>
        <taxon>Dikarya</taxon>
        <taxon>Basidiomycota</taxon>
        <taxon>Agaricomycotina</taxon>
        <taxon>Agaricomycetes</taxon>
        <taxon>Russulales</taxon>
        <taxon>Auriscalpiaceae</taxon>
        <taxon>Artomyces</taxon>
    </lineage>
</organism>
<accession>A0ACB8TA08</accession>
<evidence type="ECO:0000313" key="2">
    <source>
        <dbReference type="Proteomes" id="UP000814140"/>
    </source>
</evidence>
<sequence length="350" mass="36986">MAPSKHLAATVGPAGSVIVKELDVPKPGPGEILVKVVAFAQNPTDWKTAKFVNRVGAVTGTDFSGVVEEIGPDVPEGLWKVGDRVAGYVRGGLYPNGAFAEYLVASAQYGVLPVPEGWSFEDAAQLGCAAFTALQTLYQSHNFPTPLNPTTTPITLLVSGGASSVGQWVVQFAKQAGLYVIATASAKNFDLVKSLGADEVFDYKEPDAGAKIKASTKGELKYVIDTISEESSAKVVFDALGDEGGVIAALLKYPTPPRDNIKVVNSAAFDMLGKDYEIPMKHVSTPAVKERSVRFGKLLSDVLATGKVKPNPVLLLPNGLAGVQNGYQYMADGKVSAQKITYRIADTPRA</sequence>
<evidence type="ECO:0000313" key="1">
    <source>
        <dbReference type="EMBL" id="KAI0065644.1"/>
    </source>
</evidence>
<dbReference type="EMBL" id="MU277195">
    <property type="protein sequence ID" value="KAI0065644.1"/>
    <property type="molecule type" value="Genomic_DNA"/>
</dbReference>
<reference evidence="1" key="1">
    <citation type="submission" date="2021-03" db="EMBL/GenBank/DDBJ databases">
        <authorList>
            <consortium name="DOE Joint Genome Institute"/>
            <person name="Ahrendt S."/>
            <person name="Looney B.P."/>
            <person name="Miyauchi S."/>
            <person name="Morin E."/>
            <person name="Drula E."/>
            <person name="Courty P.E."/>
            <person name="Chicoki N."/>
            <person name="Fauchery L."/>
            <person name="Kohler A."/>
            <person name="Kuo A."/>
            <person name="Labutti K."/>
            <person name="Pangilinan J."/>
            <person name="Lipzen A."/>
            <person name="Riley R."/>
            <person name="Andreopoulos W."/>
            <person name="He G."/>
            <person name="Johnson J."/>
            <person name="Barry K.W."/>
            <person name="Grigoriev I.V."/>
            <person name="Nagy L."/>
            <person name="Hibbett D."/>
            <person name="Henrissat B."/>
            <person name="Matheny P.B."/>
            <person name="Labbe J."/>
            <person name="Martin F."/>
        </authorList>
    </citation>
    <scope>NUCLEOTIDE SEQUENCE</scope>
    <source>
        <strain evidence="1">HHB10654</strain>
    </source>
</reference>
<keyword evidence="2" id="KW-1185">Reference proteome</keyword>
<name>A0ACB8TA08_9AGAM</name>
<dbReference type="Proteomes" id="UP000814140">
    <property type="component" value="Unassembled WGS sequence"/>
</dbReference>
<gene>
    <name evidence="1" type="ORF">BV25DRAFT_1822126</name>
</gene>
<comment type="caution">
    <text evidence="1">The sequence shown here is derived from an EMBL/GenBank/DDBJ whole genome shotgun (WGS) entry which is preliminary data.</text>
</comment>